<sequence length="85" mass="9663">MSICEHECSGKSKALSADFEFASEETYDIYEGDSYDDLGDKFNDWLQMNGFGGWYIDDVIECEKELTSDKAVNPVKIPEHPCLKL</sequence>
<name>A0A481YX79_9VIRU</name>
<evidence type="ECO:0000313" key="1">
    <source>
        <dbReference type="EMBL" id="QBK87501.1"/>
    </source>
</evidence>
<organism evidence="1">
    <name type="scientific">Marseillevirus LCMAC201</name>
    <dbReference type="NCBI Taxonomy" id="2506605"/>
    <lineage>
        <taxon>Viruses</taxon>
        <taxon>Varidnaviria</taxon>
        <taxon>Bamfordvirae</taxon>
        <taxon>Nucleocytoviricota</taxon>
        <taxon>Megaviricetes</taxon>
        <taxon>Pimascovirales</taxon>
        <taxon>Pimascovirales incertae sedis</taxon>
        <taxon>Marseilleviridae</taxon>
    </lineage>
</organism>
<reference evidence="1" key="1">
    <citation type="journal article" date="2019" name="MBio">
        <title>Virus Genomes from Deep Sea Sediments Expand the Ocean Megavirome and Support Independent Origins of Viral Gigantism.</title>
        <authorList>
            <person name="Backstrom D."/>
            <person name="Yutin N."/>
            <person name="Jorgensen S.L."/>
            <person name="Dharamshi J."/>
            <person name="Homa F."/>
            <person name="Zaremba-Niedwiedzka K."/>
            <person name="Spang A."/>
            <person name="Wolf Y.I."/>
            <person name="Koonin E.V."/>
            <person name="Ettema T.J."/>
        </authorList>
    </citation>
    <scope>NUCLEOTIDE SEQUENCE</scope>
</reference>
<gene>
    <name evidence="1" type="ORF">LCMAC201_04110</name>
</gene>
<protein>
    <submittedName>
        <fullName evidence="1">Uncharacterized protein</fullName>
    </submittedName>
</protein>
<accession>A0A481YX79</accession>
<proteinExistence type="predicted"/>
<dbReference type="EMBL" id="MK500354">
    <property type="protein sequence ID" value="QBK87501.1"/>
    <property type="molecule type" value="Genomic_DNA"/>
</dbReference>